<keyword evidence="3" id="KW-1185">Reference proteome</keyword>
<dbReference type="Proteomes" id="UP000467841">
    <property type="component" value="Unassembled WGS sequence"/>
</dbReference>
<dbReference type="OrthoDB" id="1033961at2759"/>
<dbReference type="EMBL" id="CACVBM020001296">
    <property type="protein sequence ID" value="CAA7044290.1"/>
    <property type="molecule type" value="Genomic_DNA"/>
</dbReference>
<organism evidence="2 3">
    <name type="scientific">Microthlaspi erraticum</name>
    <dbReference type="NCBI Taxonomy" id="1685480"/>
    <lineage>
        <taxon>Eukaryota</taxon>
        <taxon>Viridiplantae</taxon>
        <taxon>Streptophyta</taxon>
        <taxon>Embryophyta</taxon>
        <taxon>Tracheophyta</taxon>
        <taxon>Spermatophyta</taxon>
        <taxon>Magnoliopsida</taxon>
        <taxon>eudicotyledons</taxon>
        <taxon>Gunneridae</taxon>
        <taxon>Pentapetalae</taxon>
        <taxon>rosids</taxon>
        <taxon>malvids</taxon>
        <taxon>Brassicales</taxon>
        <taxon>Brassicaceae</taxon>
        <taxon>Coluteocarpeae</taxon>
        <taxon>Microthlaspi</taxon>
    </lineage>
</organism>
<gene>
    <name evidence="2" type="ORF">MERR_LOCUS31525</name>
</gene>
<keyword evidence="1" id="KW-0732">Signal</keyword>
<evidence type="ECO:0000256" key="1">
    <source>
        <dbReference type="SAM" id="SignalP"/>
    </source>
</evidence>
<name>A0A6D2JWM6_9BRAS</name>
<evidence type="ECO:0000313" key="3">
    <source>
        <dbReference type="Proteomes" id="UP000467841"/>
    </source>
</evidence>
<dbReference type="AlphaFoldDB" id="A0A6D2JWM6"/>
<sequence>MASIVMLLRALMSCRLTPKDEPETADDASSSAVKLYKNVAGDQSTTRKRISVDVDTSRFIDNHEFTIETTCGINDMDERFYWIIVRNHLLM</sequence>
<reference evidence="2" key="1">
    <citation type="submission" date="2020-01" db="EMBL/GenBank/DDBJ databases">
        <authorList>
            <person name="Mishra B."/>
        </authorList>
    </citation>
    <scope>NUCLEOTIDE SEQUENCE [LARGE SCALE GENOMIC DNA]</scope>
</reference>
<feature type="signal peptide" evidence="1">
    <location>
        <begin position="1"/>
        <end position="16"/>
    </location>
</feature>
<comment type="caution">
    <text evidence="2">The sequence shown here is derived from an EMBL/GenBank/DDBJ whole genome shotgun (WGS) entry which is preliminary data.</text>
</comment>
<protein>
    <submittedName>
        <fullName evidence="2">Uncharacterized protein</fullName>
    </submittedName>
</protein>
<proteinExistence type="predicted"/>
<feature type="chain" id="PRO_5025480044" evidence="1">
    <location>
        <begin position="17"/>
        <end position="91"/>
    </location>
</feature>
<evidence type="ECO:0000313" key="2">
    <source>
        <dbReference type="EMBL" id="CAA7044290.1"/>
    </source>
</evidence>
<accession>A0A6D2JWM6</accession>